<dbReference type="AlphaFoldDB" id="A0A2N9FBT1"/>
<protein>
    <submittedName>
        <fullName evidence="1">Uncharacterized protein</fullName>
    </submittedName>
</protein>
<proteinExistence type="predicted"/>
<evidence type="ECO:0000313" key="1">
    <source>
        <dbReference type="EMBL" id="SPC84672.1"/>
    </source>
</evidence>
<sequence>MLFRMVKERSVPIQLSVWSKVWSNLGQTWSTLVKLGRIWSKLSKLWEMYPRPYFEGFWDTADLSRVGNGSVKPWSTLVNPSQTWSNFGKRVPEPSSWGYLMWRAPVGSGRLGSGCLVLRADTRENLRGNVGQRINDSIFALLGFSRFPYSVTVAAQFVSVRVPVLPGSKWAFQDLEKIVWDVIRRVVVRDGIGARVWELARDHHAPRVIITRCA</sequence>
<accession>A0A2N9FBT1</accession>
<dbReference type="EMBL" id="OIVN01000725">
    <property type="protein sequence ID" value="SPC84672.1"/>
    <property type="molecule type" value="Genomic_DNA"/>
</dbReference>
<reference evidence="1" key="1">
    <citation type="submission" date="2018-02" db="EMBL/GenBank/DDBJ databases">
        <authorList>
            <person name="Cohen D.B."/>
            <person name="Kent A.D."/>
        </authorList>
    </citation>
    <scope>NUCLEOTIDE SEQUENCE</scope>
</reference>
<name>A0A2N9FBT1_FAGSY</name>
<organism evidence="1">
    <name type="scientific">Fagus sylvatica</name>
    <name type="common">Beechnut</name>
    <dbReference type="NCBI Taxonomy" id="28930"/>
    <lineage>
        <taxon>Eukaryota</taxon>
        <taxon>Viridiplantae</taxon>
        <taxon>Streptophyta</taxon>
        <taxon>Embryophyta</taxon>
        <taxon>Tracheophyta</taxon>
        <taxon>Spermatophyta</taxon>
        <taxon>Magnoliopsida</taxon>
        <taxon>eudicotyledons</taxon>
        <taxon>Gunneridae</taxon>
        <taxon>Pentapetalae</taxon>
        <taxon>rosids</taxon>
        <taxon>fabids</taxon>
        <taxon>Fagales</taxon>
        <taxon>Fagaceae</taxon>
        <taxon>Fagus</taxon>
    </lineage>
</organism>
<gene>
    <name evidence="1" type="ORF">FSB_LOCUS12554</name>
</gene>